<dbReference type="SUPFAM" id="SSF53335">
    <property type="entry name" value="S-adenosyl-L-methionine-dependent methyltransferases"/>
    <property type="match status" value="1"/>
</dbReference>
<evidence type="ECO:0000313" key="1">
    <source>
        <dbReference type="EMBL" id="QNN58406.1"/>
    </source>
</evidence>
<evidence type="ECO:0000313" key="2">
    <source>
        <dbReference type="Proteomes" id="UP000515811"/>
    </source>
</evidence>
<evidence type="ECO:0008006" key="3">
    <source>
        <dbReference type="Google" id="ProtNLM"/>
    </source>
</evidence>
<dbReference type="InterPro" id="IPR029063">
    <property type="entry name" value="SAM-dependent_MTases_sf"/>
</dbReference>
<dbReference type="Gene3D" id="3.40.50.150">
    <property type="entry name" value="Vaccinia Virus protein VP39"/>
    <property type="match status" value="1"/>
</dbReference>
<sequence length="240" mass="27430">MNPITGSDLPRDVVEKIASLFEGSYVPENPKEDAQLRELAFWRWVAYEGYEGKNPEQFVAFQRDLMRGCFDSTGWDVEMFSKSTVFELGCGPLGMIETIPAASRWAFDPNNEYYGSLFGKVREKSIVHLSDVSQMNDVPLVDLGICFNVLDHTDDAAHWFRLFFSKIRPGGRFILQVNTVKEDFPRTEEHCKMHPSPLTREQVESLVAEVSASNSRLYKEEPSPDNEFYLMIWGKKLLAG</sequence>
<dbReference type="KEGG" id="drg:H9K76_06065"/>
<organism evidence="1 2">
    <name type="scientific">Diaphorobacter ruginosibacter</name>
    <dbReference type="NCBI Taxonomy" id="1715720"/>
    <lineage>
        <taxon>Bacteria</taxon>
        <taxon>Pseudomonadati</taxon>
        <taxon>Pseudomonadota</taxon>
        <taxon>Betaproteobacteria</taxon>
        <taxon>Burkholderiales</taxon>
        <taxon>Comamonadaceae</taxon>
        <taxon>Diaphorobacter</taxon>
    </lineage>
</organism>
<name>A0A7G9RS31_9BURK</name>
<dbReference type="EMBL" id="CP060714">
    <property type="protein sequence ID" value="QNN58406.1"/>
    <property type="molecule type" value="Genomic_DNA"/>
</dbReference>
<proteinExistence type="predicted"/>
<protein>
    <recommendedName>
        <fullName evidence="3">Class I SAM-dependent methyltransferase</fullName>
    </recommendedName>
</protein>
<dbReference type="Proteomes" id="UP000515811">
    <property type="component" value="Chromosome"/>
</dbReference>
<reference evidence="1 2" key="1">
    <citation type="submission" date="2020-08" db="EMBL/GenBank/DDBJ databases">
        <title>Genome sequence of Diaphorobacter ruginosibacter DSM 27467T.</title>
        <authorList>
            <person name="Hyun D.-W."/>
            <person name="Bae J.-W."/>
        </authorList>
    </citation>
    <scope>NUCLEOTIDE SEQUENCE [LARGE SCALE GENOMIC DNA]</scope>
    <source>
        <strain evidence="1 2">DSM 27467</strain>
    </source>
</reference>
<dbReference type="CDD" id="cd02440">
    <property type="entry name" value="AdoMet_MTases"/>
    <property type="match status" value="1"/>
</dbReference>
<dbReference type="RefSeq" id="WP_187598766.1">
    <property type="nucleotide sequence ID" value="NZ_CP060714.1"/>
</dbReference>
<accession>A0A7G9RS31</accession>
<gene>
    <name evidence="1" type="ORF">H9K76_06065</name>
</gene>
<keyword evidence="2" id="KW-1185">Reference proteome</keyword>
<dbReference type="AlphaFoldDB" id="A0A7G9RS31"/>